<dbReference type="PANTHER" id="PTHR35272:SF3">
    <property type="entry name" value="THIOL:DISULFIDE INTERCHANGE PROTEIN DSBC"/>
    <property type="match status" value="1"/>
</dbReference>
<organism evidence="3 4">
    <name type="scientific">Pseudomonas sessilinigenes</name>
    <dbReference type="NCBI Taxonomy" id="658629"/>
    <lineage>
        <taxon>Bacteria</taxon>
        <taxon>Pseudomonadati</taxon>
        <taxon>Pseudomonadota</taxon>
        <taxon>Gammaproteobacteria</taxon>
        <taxon>Pseudomonadales</taxon>
        <taxon>Pseudomonadaceae</taxon>
        <taxon>Pseudomonas</taxon>
    </lineage>
</organism>
<keyword evidence="1" id="KW-1133">Transmembrane helix</keyword>
<dbReference type="CDD" id="cd02972">
    <property type="entry name" value="DsbA_family"/>
    <property type="match status" value="1"/>
</dbReference>
<evidence type="ECO:0000259" key="2">
    <source>
        <dbReference type="Pfam" id="PF13462"/>
    </source>
</evidence>
<name>A0ABX8MFH9_9PSED</name>
<dbReference type="InterPro" id="IPR051470">
    <property type="entry name" value="Thiol:disulfide_interchange"/>
</dbReference>
<keyword evidence="4" id="KW-1185">Reference proteome</keyword>
<dbReference type="EMBL" id="CP077074">
    <property type="protein sequence ID" value="QXH37849.1"/>
    <property type="molecule type" value="Genomic_DNA"/>
</dbReference>
<accession>A0ABX8MFH9</accession>
<dbReference type="InterPro" id="IPR012336">
    <property type="entry name" value="Thioredoxin-like_fold"/>
</dbReference>
<dbReference type="InterPro" id="IPR036249">
    <property type="entry name" value="Thioredoxin-like_sf"/>
</dbReference>
<dbReference type="PANTHER" id="PTHR35272">
    <property type="entry name" value="THIOL:DISULFIDE INTERCHANGE PROTEIN DSBC-RELATED"/>
    <property type="match status" value="1"/>
</dbReference>
<reference evidence="3" key="1">
    <citation type="submission" date="2021-06" db="EMBL/GenBank/DDBJ databases">
        <title>Updating the genus Pseudomonas: Description of 43 new species and partition of the Pseudomonas putida group.</title>
        <authorList>
            <person name="Girard L."/>
            <person name="Lood C."/>
            <person name="Vandamme P."/>
            <person name="Rokni-Zadeh H."/>
            <person name="van Noort V."/>
            <person name="Hofte M."/>
            <person name="Lavigne R."/>
            <person name="De Mot R."/>
        </authorList>
    </citation>
    <scope>NUCLEOTIDE SEQUENCE</scope>
    <source>
        <strain evidence="3">CMR12a</strain>
    </source>
</reference>
<proteinExistence type="predicted"/>
<feature type="transmembrane region" description="Helical" evidence="1">
    <location>
        <begin position="7"/>
        <end position="30"/>
    </location>
</feature>
<keyword evidence="1" id="KW-0472">Membrane</keyword>
<keyword evidence="1" id="KW-0812">Transmembrane</keyword>
<evidence type="ECO:0000256" key="1">
    <source>
        <dbReference type="SAM" id="Phobius"/>
    </source>
</evidence>
<gene>
    <name evidence="3" type="ORF">KSS89_16270</name>
</gene>
<feature type="domain" description="Thioredoxin-like fold" evidence="2">
    <location>
        <begin position="46"/>
        <end position="197"/>
    </location>
</feature>
<evidence type="ECO:0000313" key="4">
    <source>
        <dbReference type="Proteomes" id="UP000693952"/>
    </source>
</evidence>
<dbReference type="SUPFAM" id="SSF52833">
    <property type="entry name" value="Thioredoxin-like"/>
    <property type="match status" value="1"/>
</dbReference>
<dbReference type="Gene3D" id="3.40.30.10">
    <property type="entry name" value="Glutaredoxin"/>
    <property type="match status" value="1"/>
</dbReference>
<dbReference type="Pfam" id="PF13462">
    <property type="entry name" value="Thioredoxin_4"/>
    <property type="match status" value="1"/>
</dbReference>
<protein>
    <submittedName>
        <fullName evidence="3">DsbA family protein</fullName>
    </submittedName>
</protein>
<evidence type="ECO:0000313" key="3">
    <source>
        <dbReference type="EMBL" id="QXH37849.1"/>
    </source>
</evidence>
<sequence>MNAKRKDIVLFAIIAAVALITFVAIPVVYLSKSKPPGGSNKGQESSWLYGKPDARWTITEYADLECPYCRTYTPQLMQWIDGQTDVNLVWHHFPLQMHGAAALKEARMVQCAGKLGGGKAFWNAIEQVLQHTRGDGQGLVTPIVLSGIDIAELDRCAALDTEVAQEVDRQLQLAQQAGVAATPTIEITDTQTGRSVRLEGPIDEVSILSAMDSLAFQPIGGPKGS</sequence>
<dbReference type="Proteomes" id="UP000693952">
    <property type="component" value="Chromosome"/>
</dbReference>
<dbReference type="RefSeq" id="WP_124346880.1">
    <property type="nucleotide sequence ID" value="NZ_CP027706.1"/>
</dbReference>